<reference evidence="5 6" key="1">
    <citation type="submission" date="2019-01" db="EMBL/GenBank/DDBJ databases">
        <title>A draft genome assembly of the solar-powered sea slug Elysia chlorotica.</title>
        <authorList>
            <person name="Cai H."/>
            <person name="Li Q."/>
            <person name="Fang X."/>
            <person name="Li J."/>
            <person name="Curtis N.E."/>
            <person name="Altenburger A."/>
            <person name="Shibata T."/>
            <person name="Feng M."/>
            <person name="Maeda T."/>
            <person name="Schwartz J.A."/>
            <person name="Shigenobu S."/>
            <person name="Lundholm N."/>
            <person name="Nishiyama T."/>
            <person name="Yang H."/>
            <person name="Hasebe M."/>
            <person name="Li S."/>
            <person name="Pierce S.K."/>
            <person name="Wang J."/>
        </authorList>
    </citation>
    <scope>NUCLEOTIDE SEQUENCE [LARGE SCALE GENOMIC DNA]</scope>
    <source>
        <strain evidence="5">EC2010</strain>
        <tissue evidence="5">Whole organism of an adult</tissue>
    </source>
</reference>
<dbReference type="Gene3D" id="3.30.412.10">
    <property type="entry name" value="Proaerolysin, chain A, domain 2"/>
    <property type="match status" value="1"/>
</dbReference>
<name>A0A3S0ZBZ8_ELYCH</name>
<comment type="caution">
    <text evidence="5">The sequence shown here is derived from an EMBL/GenBank/DDBJ whole genome shotgun (WGS) entry which is preliminary data.</text>
</comment>
<evidence type="ECO:0000313" key="6">
    <source>
        <dbReference type="Proteomes" id="UP000271974"/>
    </source>
</evidence>
<evidence type="ECO:0000259" key="4">
    <source>
        <dbReference type="Pfam" id="PF01117"/>
    </source>
</evidence>
<feature type="non-terminal residue" evidence="5">
    <location>
        <position position="198"/>
    </location>
</feature>
<feature type="compositionally biased region" description="Pro residues" evidence="3">
    <location>
        <begin position="153"/>
        <end position="165"/>
    </location>
</feature>
<feature type="region of interest" description="Disordered" evidence="3">
    <location>
        <begin position="148"/>
        <end position="198"/>
    </location>
</feature>
<dbReference type="Proteomes" id="UP000271974">
    <property type="component" value="Unassembled WGS sequence"/>
</dbReference>
<protein>
    <recommendedName>
        <fullName evidence="4">Aerolysin-like C-terminal domain-containing protein</fullName>
    </recommendedName>
</protein>
<proteinExistence type="inferred from homology"/>
<dbReference type="EMBL" id="RQTK01000745">
    <property type="protein sequence ID" value="RUS75395.1"/>
    <property type="molecule type" value="Genomic_DNA"/>
</dbReference>
<dbReference type="AlphaFoldDB" id="A0A3S0ZBZ8"/>
<comment type="similarity">
    <text evidence="1">Belongs to the aerolysin family.</text>
</comment>
<evidence type="ECO:0000313" key="5">
    <source>
        <dbReference type="EMBL" id="RUS75395.1"/>
    </source>
</evidence>
<accession>A0A3S0ZBZ8</accession>
<dbReference type="STRING" id="188477.A0A3S0ZBZ8"/>
<evidence type="ECO:0000256" key="2">
    <source>
        <dbReference type="ARBA" id="ARBA00023157"/>
    </source>
</evidence>
<feature type="domain" description="Aerolysin-like C-terminal" evidence="4">
    <location>
        <begin position="2"/>
        <end position="126"/>
    </location>
</feature>
<organism evidence="5 6">
    <name type="scientific">Elysia chlorotica</name>
    <name type="common">Eastern emerald elysia</name>
    <name type="synonym">Sea slug</name>
    <dbReference type="NCBI Taxonomy" id="188477"/>
    <lineage>
        <taxon>Eukaryota</taxon>
        <taxon>Metazoa</taxon>
        <taxon>Spiralia</taxon>
        <taxon>Lophotrochozoa</taxon>
        <taxon>Mollusca</taxon>
        <taxon>Gastropoda</taxon>
        <taxon>Heterobranchia</taxon>
        <taxon>Euthyneura</taxon>
        <taxon>Panpulmonata</taxon>
        <taxon>Sacoglossa</taxon>
        <taxon>Placobranchoidea</taxon>
        <taxon>Plakobranchidae</taxon>
        <taxon>Elysia</taxon>
    </lineage>
</organism>
<keyword evidence="2" id="KW-1015">Disulfide bond</keyword>
<gene>
    <name evidence="5" type="ORF">EGW08_016834</name>
</gene>
<sequence>MAKTRSTLPYTAKVLVRFSTELQGFLRWGGGGKSTTTNYHESYRGSGDRPTVNYRFGSASLPFYTDLYRQSTQAQRPWLWYDLKSNRAGAQGVINQLVDENKYTITLTGRFEDVIGKQVQFTWSQPAKRSLPEPGKDDSSHKTIITVAKAGPTDPPAPNPDPPTVDEPANNSTTIDIDIPMEMATGGDEEESYPTTSL</sequence>
<dbReference type="SUPFAM" id="SSF56973">
    <property type="entry name" value="Aerolisin/ETX pore-forming domain"/>
    <property type="match status" value="1"/>
</dbReference>
<dbReference type="Pfam" id="PF01117">
    <property type="entry name" value="Aerolysin"/>
    <property type="match status" value="1"/>
</dbReference>
<dbReference type="InterPro" id="IPR055267">
    <property type="entry name" value="Aerolysin-like_C"/>
</dbReference>
<keyword evidence="6" id="KW-1185">Reference proteome</keyword>
<evidence type="ECO:0000256" key="3">
    <source>
        <dbReference type="SAM" id="MobiDB-lite"/>
    </source>
</evidence>
<evidence type="ECO:0000256" key="1">
    <source>
        <dbReference type="ARBA" id="ARBA00009831"/>
    </source>
</evidence>
<dbReference type="OrthoDB" id="5984372at2759"/>